<feature type="transmembrane region" description="Helical" evidence="2">
    <location>
        <begin position="48"/>
        <end position="77"/>
    </location>
</feature>
<dbReference type="AlphaFoldDB" id="A0AAF3FG76"/>
<name>A0AAF3FG76_9BILA</name>
<evidence type="ECO:0000256" key="1">
    <source>
        <dbReference type="SAM" id="MobiDB-lite"/>
    </source>
</evidence>
<evidence type="ECO:0000313" key="4">
    <source>
        <dbReference type="WBParaSite" id="MBELARI_LOCUS596"/>
    </source>
</evidence>
<feature type="region of interest" description="Disordered" evidence="1">
    <location>
        <begin position="1"/>
        <end position="36"/>
    </location>
</feature>
<feature type="transmembrane region" description="Helical" evidence="2">
    <location>
        <begin position="122"/>
        <end position="145"/>
    </location>
</feature>
<sequence>MVTTGSVGNSSKSAPYSRSFSTGYVHPGSETDSDDRQGIFQSKEEKKLFLAGVTIKHAAFGSAFATAAQIFANFYIFMMGCGVTTLDMLFANFPVIFGFITIGLFIYAILSNLSFSIRPFIIHQITAIIILVLVLFLFMYCIFHLHNFNPIPPLTLDGDFDGIERIRSKMTFFLEPLSTAQRAGFSLFLLVNFTISITSLHVAMILHTHLESCLKVVSNDVTEV</sequence>
<feature type="compositionally biased region" description="Polar residues" evidence="1">
    <location>
        <begin position="1"/>
        <end position="22"/>
    </location>
</feature>
<keyword evidence="2" id="KW-1133">Transmembrane helix</keyword>
<keyword evidence="3" id="KW-1185">Reference proteome</keyword>
<keyword evidence="2" id="KW-0472">Membrane</keyword>
<feature type="transmembrane region" description="Helical" evidence="2">
    <location>
        <begin position="89"/>
        <end position="110"/>
    </location>
</feature>
<accession>A0AAF3FG76</accession>
<organism evidence="3 4">
    <name type="scientific">Mesorhabditis belari</name>
    <dbReference type="NCBI Taxonomy" id="2138241"/>
    <lineage>
        <taxon>Eukaryota</taxon>
        <taxon>Metazoa</taxon>
        <taxon>Ecdysozoa</taxon>
        <taxon>Nematoda</taxon>
        <taxon>Chromadorea</taxon>
        <taxon>Rhabditida</taxon>
        <taxon>Rhabditina</taxon>
        <taxon>Rhabditomorpha</taxon>
        <taxon>Rhabditoidea</taxon>
        <taxon>Rhabditidae</taxon>
        <taxon>Mesorhabditinae</taxon>
        <taxon>Mesorhabditis</taxon>
    </lineage>
</organism>
<evidence type="ECO:0000256" key="2">
    <source>
        <dbReference type="SAM" id="Phobius"/>
    </source>
</evidence>
<reference evidence="4" key="1">
    <citation type="submission" date="2024-02" db="UniProtKB">
        <authorList>
            <consortium name="WormBaseParasite"/>
        </authorList>
    </citation>
    <scope>IDENTIFICATION</scope>
</reference>
<dbReference type="Proteomes" id="UP000887575">
    <property type="component" value="Unassembled WGS sequence"/>
</dbReference>
<protein>
    <submittedName>
        <fullName evidence="4">Uncharacterized protein</fullName>
    </submittedName>
</protein>
<feature type="transmembrane region" description="Helical" evidence="2">
    <location>
        <begin position="183"/>
        <end position="206"/>
    </location>
</feature>
<keyword evidence="2" id="KW-0812">Transmembrane</keyword>
<dbReference type="WBParaSite" id="MBELARI_LOCUS596">
    <property type="protein sequence ID" value="MBELARI_LOCUS596"/>
    <property type="gene ID" value="MBELARI_LOCUS596"/>
</dbReference>
<proteinExistence type="predicted"/>
<evidence type="ECO:0000313" key="3">
    <source>
        <dbReference type="Proteomes" id="UP000887575"/>
    </source>
</evidence>